<dbReference type="EMBL" id="GBRH01281727">
    <property type="protein sequence ID" value="JAD16168.1"/>
    <property type="molecule type" value="Transcribed_RNA"/>
</dbReference>
<reference evidence="1" key="2">
    <citation type="journal article" date="2015" name="Data Brief">
        <title>Shoot transcriptome of the giant reed, Arundo donax.</title>
        <authorList>
            <person name="Barrero R.A."/>
            <person name="Guerrero F.D."/>
            <person name="Moolhuijzen P."/>
            <person name="Goolsby J.A."/>
            <person name="Tidwell J."/>
            <person name="Bellgard S.E."/>
            <person name="Bellgard M.I."/>
        </authorList>
    </citation>
    <scope>NUCLEOTIDE SEQUENCE</scope>
    <source>
        <tissue evidence="1">Shoot tissue taken approximately 20 cm above the soil surface</tissue>
    </source>
</reference>
<sequence length="69" mass="7995">MGWNLDGLESCWNLVLVLHMLAVAPLSVAIMCMQFQYSIDLMISIISVVYNYFLRIDAITGIWFLFYLN</sequence>
<reference evidence="1" key="1">
    <citation type="submission" date="2014-09" db="EMBL/GenBank/DDBJ databases">
        <authorList>
            <person name="Magalhaes I.L.F."/>
            <person name="Oliveira U."/>
            <person name="Santos F.R."/>
            <person name="Vidigal T.H.D.A."/>
            <person name="Brescovit A.D."/>
            <person name="Santos A.J."/>
        </authorList>
    </citation>
    <scope>NUCLEOTIDE SEQUENCE</scope>
    <source>
        <tissue evidence="1">Shoot tissue taken approximately 20 cm above the soil surface</tissue>
    </source>
</reference>
<organism evidence="1">
    <name type="scientific">Arundo donax</name>
    <name type="common">Giant reed</name>
    <name type="synonym">Donax arundinaceus</name>
    <dbReference type="NCBI Taxonomy" id="35708"/>
    <lineage>
        <taxon>Eukaryota</taxon>
        <taxon>Viridiplantae</taxon>
        <taxon>Streptophyta</taxon>
        <taxon>Embryophyta</taxon>
        <taxon>Tracheophyta</taxon>
        <taxon>Spermatophyta</taxon>
        <taxon>Magnoliopsida</taxon>
        <taxon>Liliopsida</taxon>
        <taxon>Poales</taxon>
        <taxon>Poaceae</taxon>
        <taxon>PACMAD clade</taxon>
        <taxon>Arundinoideae</taxon>
        <taxon>Arundineae</taxon>
        <taxon>Arundo</taxon>
    </lineage>
</organism>
<dbReference type="AlphaFoldDB" id="A0A0A9TY14"/>
<protein>
    <submittedName>
        <fullName evidence="1">Uncharacterized protein</fullName>
    </submittedName>
</protein>
<accession>A0A0A9TY14</accession>
<evidence type="ECO:0000313" key="1">
    <source>
        <dbReference type="EMBL" id="JAD16168.1"/>
    </source>
</evidence>
<name>A0A0A9TY14_ARUDO</name>
<proteinExistence type="predicted"/>